<dbReference type="OMA" id="ACCITHG"/>
<comment type="similarity">
    <text evidence="3">Belongs to the heat shock protein 70 family.</text>
</comment>
<dbReference type="AlphaFoldDB" id="A0A0A1UCI0"/>
<evidence type="ECO:0000313" key="5">
    <source>
        <dbReference type="Proteomes" id="UP000014680"/>
    </source>
</evidence>
<dbReference type="PANTHER" id="PTHR19375">
    <property type="entry name" value="HEAT SHOCK PROTEIN 70KDA"/>
    <property type="match status" value="1"/>
</dbReference>
<dbReference type="PROSITE" id="PS00297">
    <property type="entry name" value="HSP70_1"/>
    <property type="match status" value="1"/>
</dbReference>
<dbReference type="KEGG" id="eiv:EIN_508660"/>
<dbReference type="SUPFAM" id="SSF100920">
    <property type="entry name" value="Heat shock protein 70kD (HSP70), peptide-binding domain"/>
    <property type="match status" value="1"/>
</dbReference>
<gene>
    <name evidence="4" type="ORF">EIN_508660</name>
</gene>
<dbReference type="SUPFAM" id="SSF53067">
    <property type="entry name" value="Actin-like ATPase domain"/>
    <property type="match status" value="2"/>
</dbReference>
<accession>A0A0A1UCI0</accession>
<evidence type="ECO:0000256" key="3">
    <source>
        <dbReference type="RuleBase" id="RU003322"/>
    </source>
</evidence>
<keyword evidence="2 3" id="KW-0067">ATP-binding</keyword>
<dbReference type="Gene3D" id="3.90.640.10">
    <property type="entry name" value="Actin, Chain A, domain 4"/>
    <property type="match status" value="1"/>
</dbReference>
<dbReference type="InterPro" id="IPR018181">
    <property type="entry name" value="Heat_shock_70_CS"/>
</dbReference>
<dbReference type="InterPro" id="IPR013126">
    <property type="entry name" value="Hsp_70_fam"/>
</dbReference>
<dbReference type="InterPro" id="IPR029047">
    <property type="entry name" value="HSP70_peptide-bd_sf"/>
</dbReference>
<dbReference type="OrthoDB" id="29851at2759"/>
<reference evidence="4 5" key="1">
    <citation type="submission" date="2012-10" db="EMBL/GenBank/DDBJ databases">
        <authorList>
            <person name="Zafar N."/>
            <person name="Inman J."/>
            <person name="Hall N."/>
            <person name="Lorenzi H."/>
            <person name="Caler E."/>
        </authorList>
    </citation>
    <scope>NUCLEOTIDE SEQUENCE [LARGE SCALE GENOMIC DNA]</scope>
    <source>
        <strain evidence="4 5">IP1</strain>
    </source>
</reference>
<dbReference type="GO" id="GO:0005524">
    <property type="term" value="F:ATP binding"/>
    <property type="evidence" value="ECO:0007669"/>
    <property type="project" value="UniProtKB-KW"/>
</dbReference>
<proteinExistence type="inferred from homology"/>
<dbReference type="RefSeq" id="XP_004259636.1">
    <property type="nucleotide sequence ID" value="XM_004259588.1"/>
</dbReference>
<sequence>MSEEYFIGIDLGTTYSSISVCINGVTQVIEIGSIFRVPSCISFLDYKKRQVKIGFSALNGNGSFVCNIKKLLGRQFSSFSKGEIKSFPFEIISDEDDEIQVKVPFYKTIPDDISNTKVVIVETFDTFYPEELLALVLNYLCKAAMSRLHLTDLNEVVIAVPVMFGDVEREALYRCASLCNIKVKKLVNESVVALMCYSNRFQSQISDKSKVCVIEMGGGKFDISLCVTINKTIQVLANGGDKHFGGDDFTQVVSKLIIDLIRNVSSDVADKLSNIHIENKEHWTATKSKFWYLSQQVKESLSANDMVEVYISDISDEYIKDNEDFSVIITKQMYEGCEDFKTLISHFKKCIFQVIKPQSVKLVDHVLLIGGGAKNRILRQCVETLFGKQKVSEESFDELNAVVNGAALYNFKMCSGIDNDVMLDVLPVYLGFCVNSNKFDCFAEAGKNLPIVTEKVYKTTYDGQTQATFEIYSGTQKSYFVDDMDFVTKVTLKGFPKKKSGDISFRISIEVDNSARIKVYGEVVGDETEEKILLETKLQIEEKDKKVEMMKEHMRKYLM</sequence>
<evidence type="ECO:0000256" key="2">
    <source>
        <dbReference type="ARBA" id="ARBA00022840"/>
    </source>
</evidence>
<dbReference type="Proteomes" id="UP000014680">
    <property type="component" value="Unassembled WGS sequence"/>
</dbReference>
<dbReference type="EMBL" id="KB206320">
    <property type="protein sequence ID" value="ELP92865.1"/>
    <property type="molecule type" value="Genomic_DNA"/>
</dbReference>
<evidence type="ECO:0000256" key="1">
    <source>
        <dbReference type="ARBA" id="ARBA00022741"/>
    </source>
</evidence>
<dbReference type="Gene3D" id="3.30.420.40">
    <property type="match status" value="2"/>
</dbReference>
<dbReference type="Gene3D" id="3.30.30.30">
    <property type="match status" value="1"/>
</dbReference>
<dbReference type="GeneID" id="14891826"/>
<name>A0A0A1UCI0_ENTIV</name>
<dbReference type="PRINTS" id="PR00301">
    <property type="entry name" value="HEATSHOCK70"/>
</dbReference>
<keyword evidence="5" id="KW-1185">Reference proteome</keyword>
<dbReference type="GO" id="GO:0140662">
    <property type="term" value="F:ATP-dependent protein folding chaperone"/>
    <property type="evidence" value="ECO:0007669"/>
    <property type="project" value="InterPro"/>
</dbReference>
<dbReference type="Pfam" id="PF00012">
    <property type="entry name" value="HSP70"/>
    <property type="match status" value="1"/>
</dbReference>
<dbReference type="VEuPathDB" id="AmoebaDB:EIN_508660"/>
<dbReference type="Gene3D" id="2.60.34.10">
    <property type="entry name" value="Substrate Binding Domain Of DNAk, Chain A, domain 1"/>
    <property type="match status" value="1"/>
</dbReference>
<evidence type="ECO:0000313" key="4">
    <source>
        <dbReference type="EMBL" id="ELP92865.1"/>
    </source>
</evidence>
<keyword evidence="1 3" id="KW-0547">Nucleotide-binding</keyword>
<dbReference type="InterPro" id="IPR043129">
    <property type="entry name" value="ATPase_NBD"/>
</dbReference>
<keyword evidence="4" id="KW-0346">Stress response</keyword>
<organism evidence="4 5">
    <name type="scientific">Entamoeba invadens IP1</name>
    <dbReference type="NCBI Taxonomy" id="370355"/>
    <lineage>
        <taxon>Eukaryota</taxon>
        <taxon>Amoebozoa</taxon>
        <taxon>Evosea</taxon>
        <taxon>Archamoebae</taxon>
        <taxon>Mastigamoebida</taxon>
        <taxon>Entamoebidae</taxon>
        <taxon>Entamoeba</taxon>
    </lineage>
</organism>
<protein>
    <submittedName>
        <fullName evidence="4">Heat shock 70 kDa protein, putative</fullName>
    </submittedName>
</protein>